<evidence type="ECO:0000313" key="13">
    <source>
        <dbReference type="EMBL" id="KAF4675775.1"/>
    </source>
</evidence>
<feature type="domain" description="Rhodanese" evidence="12">
    <location>
        <begin position="145"/>
        <end position="264"/>
    </location>
</feature>
<reference evidence="13 14" key="1">
    <citation type="submission" date="2020-04" db="EMBL/GenBank/DDBJ databases">
        <title>Perkinsus olseni comparative genomics.</title>
        <authorList>
            <person name="Bogema D.R."/>
        </authorList>
    </citation>
    <scope>NUCLEOTIDE SEQUENCE [LARGE SCALE GENOMIC DNA]</scope>
    <source>
        <strain evidence="13">ATCC PRA-31</strain>
    </source>
</reference>
<gene>
    <name evidence="13" type="ORF">FOL46_000101</name>
</gene>
<dbReference type="SMART" id="SM00450">
    <property type="entry name" value="RHOD"/>
    <property type="match status" value="1"/>
</dbReference>
<evidence type="ECO:0000256" key="9">
    <source>
        <dbReference type="ARBA" id="ARBA00023273"/>
    </source>
</evidence>
<evidence type="ECO:0000256" key="3">
    <source>
        <dbReference type="ARBA" id="ARBA00022448"/>
    </source>
</evidence>
<comment type="subcellular location">
    <subcellularLocation>
        <location evidence="1">Cytoplasm</location>
        <location evidence="1">Cytoskeleton</location>
        <location evidence="1">Cilium basal body</location>
    </subcellularLocation>
    <subcellularLocation>
        <location evidence="2">Cytoplasm</location>
        <location evidence="2">Cytoskeleton</location>
        <location evidence="2">Microtubule organizing center</location>
        <location evidence="2">Centrosome</location>
    </subcellularLocation>
</comment>
<keyword evidence="8" id="KW-0206">Cytoskeleton</keyword>
<proteinExistence type="inferred from homology"/>
<keyword evidence="9" id="KW-0966">Cell projection</keyword>
<comment type="caution">
    <text evidence="13">The sequence shown here is derived from an EMBL/GenBank/DDBJ whole genome shotgun (WGS) entry which is preliminary data.</text>
</comment>
<evidence type="ECO:0000256" key="4">
    <source>
        <dbReference type="ARBA" id="ARBA00022490"/>
    </source>
</evidence>
<dbReference type="InterPro" id="IPR036873">
    <property type="entry name" value="Rhodanese-like_dom_sf"/>
</dbReference>
<sequence length="645" mass="72483">MSFAAPRKNTDTGSPLVPRRKNVLDRKVKPNPKYAHVMLSVVSNIDTGATAKNITLVSDKELASRKQEVFNRIKPGTLARLLRESEVIESVYAMTDNGTSDNADWSPAASDVTATSRGHTNKTGASQKSATVHSVISSESMGWVDTSDVLLLDLRAPEDFNVAHIATAVSYPAVLLARDRILPEMAKFRTSRGLGDSKGIGALVRGIPASIAHEKRARVMVVYDIDDRAAKNTVTAMVQKGWDEVYLLSGGFKEFSSSYPELVDGDIDSSVEVLGLVLRDSVSEGNWRSRDVSVDLRGECFIQQHVASPEPAVGLRRRCVCLDATKERAERDTSVSGGYPDLSGICGSVTNPEMEAKSSMSEHADSFARPSFLDDSKTVVKEWMDNRQQKELGGFKTTWRPGGDPDDPSSSVPHKFRINYDFTDSTLGSQLWEDNVALGDMPYTYFVGNRFPTLSTAENYRYWKDRGIDRLMPRVFPIKLPEWRKLDPRFREYLFFLHSLDSARFTISRIAERYGLRERDVRVAIKRYGAGYYLCRTGLTKLKDKQEDRTEKIELAKEMNFAKHVGYDVVGHQGHDPESDDEFEGWRSLKDWVRQQSVEVESMSAFPMPAKRDPMPKRVDIDMVVHNDGECQIINWIDPHDKVTF</sequence>
<evidence type="ECO:0000259" key="12">
    <source>
        <dbReference type="PROSITE" id="PS50206"/>
    </source>
</evidence>
<evidence type="ECO:0000313" key="14">
    <source>
        <dbReference type="Proteomes" id="UP000572268"/>
    </source>
</evidence>
<dbReference type="Proteomes" id="UP000572268">
    <property type="component" value="Unassembled WGS sequence"/>
</dbReference>
<keyword evidence="3" id="KW-0813">Transport</keyword>
<evidence type="ECO:0000256" key="8">
    <source>
        <dbReference type="ARBA" id="ARBA00023212"/>
    </source>
</evidence>
<organism evidence="13 14">
    <name type="scientific">Perkinsus olseni</name>
    <name type="common">Perkinsus atlanticus</name>
    <dbReference type="NCBI Taxonomy" id="32597"/>
    <lineage>
        <taxon>Eukaryota</taxon>
        <taxon>Sar</taxon>
        <taxon>Alveolata</taxon>
        <taxon>Perkinsozoa</taxon>
        <taxon>Perkinsea</taxon>
        <taxon>Perkinsida</taxon>
        <taxon>Perkinsidae</taxon>
        <taxon>Perkinsus</taxon>
    </lineage>
</organism>
<dbReference type="PANTHER" id="PTHR44390">
    <property type="entry name" value="CENTROSOMAL PROTEIN OF 41 KDA"/>
    <property type="match status" value="1"/>
</dbReference>
<feature type="region of interest" description="Disordered" evidence="11">
    <location>
        <begin position="99"/>
        <end position="126"/>
    </location>
</feature>
<dbReference type="AlphaFoldDB" id="A0A7J6MVX6"/>
<name>A0A7J6MVX6_PEROL</name>
<dbReference type="GO" id="GO:0015031">
    <property type="term" value="P:protein transport"/>
    <property type="evidence" value="ECO:0007669"/>
    <property type="project" value="UniProtKB-KW"/>
</dbReference>
<accession>A0A7J6MVX6</accession>
<evidence type="ECO:0000256" key="6">
    <source>
        <dbReference type="ARBA" id="ARBA00022927"/>
    </source>
</evidence>
<dbReference type="GO" id="GO:0060271">
    <property type="term" value="P:cilium assembly"/>
    <property type="evidence" value="ECO:0007669"/>
    <property type="project" value="TreeGrafter"/>
</dbReference>
<dbReference type="InterPro" id="IPR051889">
    <property type="entry name" value="CEP41"/>
</dbReference>
<evidence type="ECO:0000256" key="5">
    <source>
        <dbReference type="ARBA" id="ARBA00022794"/>
    </source>
</evidence>
<evidence type="ECO:0000256" key="1">
    <source>
        <dbReference type="ARBA" id="ARBA00004120"/>
    </source>
</evidence>
<evidence type="ECO:0000256" key="10">
    <source>
        <dbReference type="ARBA" id="ARBA00038465"/>
    </source>
</evidence>
<dbReference type="EMBL" id="JABANN010000010">
    <property type="protein sequence ID" value="KAF4675775.1"/>
    <property type="molecule type" value="Genomic_DNA"/>
</dbReference>
<evidence type="ECO:0000256" key="2">
    <source>
        <dbReference type="ARBA" id="ARBA00004300"/>
    </source>
</evidence>
<keyword evidence="6" id="KW-0653">Protein transport</keyword>
<keyword evidence="5" id="KW-0970">Cilium biogenesis/degradation</keyword>
<evidence type="ECO:0000256" key="7">
    <source>
        <dbReference type="ARBA" id="ARBA00023069"/>
    </source>
</evidence>
<feature type="compositionally biased region" description="Polar residues" evidence="11">
    <location>
        <begin position="112"/>
        <end position="126"/>
    </location>
</feature>
<comment type="similarity">
    <text evidence="10">Belongs to the CEP41 family.</text>
</comment>
<keyword evidence="7" id="KW-0969">Cilium</keyword>
<dbReference type="InterPro" id="IPR001763">
    <property type="entry name" value="Rhodanese-like_dom"/>
</dbReference>
<protein>
    <recommendedName>
        <fullName evidence="12">Rhodanese domain-containing protein</fullName>
    </recommendedName>
</protein>
<dbReference type="PANTHER" id="PTHR44390:SF1">
    <property type="entry name" value="CENTROSOMAL PROTEIN OF 41 KDA"/>
    <property type="match status" value="1"/>
</dbReference>
<keyword evidence="4" id="KW-0963">Cytoplasm</keyword>
<dbReference type="GO" id="GO:0036064">
    <property type="term" value="C:ciliary basal body"/>
    <property type="evidence" value="ECO:0007669"/>
    <property type="project" value="TreeGrafter"/>
</dbReference>
<dbReference type="PROSITE" id="PS50206">
    <property type="entry name" value="RHODANESE_3"/>
    <property type="match status" value="1"/>
</dbReference>
<dbReference type="Pfam" id="PF00581">
    <property type="entry name" value="Rhodanese"/>
    <property type="match status" value="1"/>
</dbReference>
<dbReference type="GO" id="GO:0005813">
    <property type="term" value="C:centrosome"/>
    <property type="evidence" value="ECO:0007669"/>
    <property type="project" value="UniProtKB-SubCell"/>
</dbReference>
<dbReference type="Gene3D" id="3.40.250.10">
    <property type="entry name" value="Rhodanese-like domain"/>
    <property type="match status" value="1"/>
</dbReference>
<dbReference type="SUPFAM" id="SSF52821">
    <property type="entry name" value="Rhodanese/Cell cycle control phosphatase"/>
    <property type="match status" value="1"/>
</dbReference>
<evidence type="ECO:0000256" key="11">
    <source>
        <dbReference type="SAM" id="MobiDB-lite"/>
    </source>
</evidence>